<evidence type="ECO:0000313" key="1">
    <source>
        <dbReference type="EMBL" id="KAF1844111.1"/>
    </source>
</evidence>
<dbReference type="AlphaFoldDB" id="A0A9P4GEP3"/>
<gene>
    <name evidence="1" type="ORF">K460DRAFT_262190</name>
</gene>
<proteinExistence type="predicted"/>
<accession>A0A9P4GEP3</accession>
<sequence length="109" mass="12416">VPEDQMPELQRSSDITWGQWKMCAGEKAENLHHIIIHASTNTTTQRAIRRACHELGKDRPMVWPGYRIRLDTEVGKALLGTPNGRAVPYFLSQHRATLGHKVVVEMDIF</sequence>
<organism evidence="1 2">
    <name type="scientific">Cucurbitaria berberidis CBS 394.84</name>
    <dbReference type="NCBI Taxonomy" id="1168544"/>
    <lineage>
        <taxon>Eukaryota</taxon>
        <taxon>Fungi</taxon>
        <taxon>Dikarya</taxon>
        <taxon>Ascomycota</taxon>
        <taxon>Pezizomycotina</taxon>
        <taxon>Dothideomycetes</taxon>
        <taxon>Pleosporomycetidae</taxon>
        <taxon>Pleosporales</taxon>
        <taxon>Pleosporineae</taxon>
        <taxon>Cucurbitariaceae</taxon>
        <taxon>Cucurbitaria</taxon>
    </lineage>
</organism>
<name>A0A9P4GEP3_9PLEO</name>
<comment type="caution">
    <text evidence="1">The sequence shown here is derived from an EMBL/GenBank/DDBJ whole genome shotgun (WGS) entry which is preliminary data.</text>
</comment>
<evidence type="ECO:0000313" key="2">
    <source>
        <dbReference type="Proteomes" id="UP000800039"/>
    </source>
</evidence>
<dbReference type="GeneID" id="63844727"/>
<dbReference type="EMBL" id="ML976617">
    <property type="protein sequence ID" value="KAF1844111.1"/>
    <property type="molecule type" value="Genomic_DNA"/>
</dbReference>
<keyword evidence="2" id="KW-1185">Reference proteome</keyword>
<feature type="non-terminal residue" evidence="1">
    <location>
        <position position="1"/>
    </location>
</feature>
<dbReference type="Proteomes" id="UP000800039">
    <property type="component" value="Unassembled WGS sequence"/>
</dbReference>
<dbReference type="RefSeq" id="XP_040786674.1">
    <property type="nucleotide sequence ID" value="XM_040927474.1"/>
</dbReference>
<dbReference type="OrthoDB" id="5337308at2759"/>
<feature type="non-terminal residue" evidence="1">
    <location>
        <position position="109"/>
    </location>
</feature>
<protein>
    <submittedName>
        <fullName evidence="1">Uncharacterized protein</fullName>
    </submittedName>
</protein>
<reference evidence="1" key="1">
    <citation type="submission" date="2020-01" db="EMBL/GenBank/DDBJ databases">
        <authorList>
            <consortium name="DOE Joint Genome Institute"/>
            <person name="Haridas S."/>
            <person name="Albert R."/>
            <person name="Binder M."/>
            <person name="Bloem J."/>
            <person name="Labutti K."/>
            <person name="Salamov A."/>
            <person name="Andreopoulos B."/>
            <person name="Baker S.E."/>
            <person name="Barry K."/>
            <person name="Bills G."/>
            <person name="Bluhm B.H."/>
            <person name="Cannon C."/>
            <person name="Castanera R."/>
            <person name="Culley D.E."/>
            <person name="Daum C."/>
            <person name="Ezra D."/>
            <person name="Gonzalez J.B."/>
            <person name="Henrissat B."/>
            <person name="Kuo A."/>
            <person name="Liang C."/>
            <person name="Lipzen A."/>
            <person name="Lutzoni F."/>
            <person name="Magnuson J."/>
            <person name="Mondo S."/>
            <person name="Nolan M."/>
            <person name="Ohm R."/>
            <person name="Pangilinan J."/>
            <person name="Park H.-J."/>
            <person name="Ramirez L."/>
            <person name="Alfaro M."/>
            <person name="Sun H."/>
            <person name="Tritt A."/>
            <person name="Yoshinaga Y."/>
            <person name="Zwiers L.-H."/>
            <person name="Turgeon B.G."/>
            <person name="Goodwin S.B."/>
            <person name="Spatafora J.W."/>
            <person name="Crous P.W."/>
            <person name="Grigoriev I.V."/>
        </authorList>
    </citation>
    <scope>NUCLEOTIDE SEQUENCE</scope>
    <source>
        <strain evidence="1">CBS 394.84</strain>
    </source>
</reference>